<dbReference type="EMBL" id="CP003017">
    <property type="protein sequence ID" value="AEN87046.1"/>
    <property type="molecule type" value="Genomic_DNA"/>
</dbReference>
<name>A0A8D3WU42_PRIMW</name>
<keyword evidence="3" id="KW-0328">Glycosyltransferase</keyword>
<dbReference type="CDD" id="cd06223">
    <property type="entry name" value="PRTases_typeI"/>
    <property type="match status" value="1"/>
</dbReference>
<organism evidence="3 4">
    <name type="scientific">Priestia megaterium (strain WSH-002)</name>
    <name type="common">Bacillus megaterium</name>
    <dbReference type="NCBI Taxonomy" id="1006007"/>
    <lineage>
        <taxon>Bacteria</taxon>
        <taxon>Bacillati</taxon>
        <taxon>Bacillota</taxon>
        <taxon>Bacilli</taxon>
        <taxon>Bacillales</taxon>
        <taxon>Bacillaceae</taxon>
        <taxon>Priestia</taxon>
    </lineage>
</organism>
<dbReference type="InterPro" id="IPR000836">
    <property type="entry name" value="PRTase_dom"/>
</dbReference>
<dbReference type="Gene3D" id="3.40.50.2020">
    <property type="match status" value="1"/>
</dbReference>
<evidence type="ECO:0000313" key="3">
    <source>
        <dbReference type="EMBL" id="AEN87046.1"/>
    </source>
</evidence>
<dbReference type="InterPro" id="IPR029057">
    <property type="entry name" value="PRTase-like"/>
</dbReference>
<dbReference type="GO" id="GO:0016757">
    <property type="term" value="F:glycosyltransferase activity"/>
    <property type="evidence" value="ECO:0007669"/>
    <property type="project" value="UniProtKB-KW"/>
</dbReference>
<evidence type="ECO:0000313" key="4">
    <source>
        <dbReference type="Proteomes" id="UP000001283"/>
    </source>
</evidence>
<feature type="domain" description="Phosphoribosyltransferase" evidence="2">
    <location>
        <begin position="144"/>
        <end position="230"/>
    </location>
</feature>
<dbReference type="Proteomes" id="UP000001283">
    <property type="component" value="Chromosome"/>
</dbReference>
<reference evidence="3 4" key="1">
    <citation type="journal article" date="2011" name="J. Bacteriol.">
        <title>Complete genome sequence of the industrial strain Bacillus megaterium WSH-002.</title>
        <authorList>
            <person name="Liu L."/>
            <person name="Li Y."/>
            <person name="Zhang J."/>
            <person name="Zou W."/>
            <person name="Zhou Z."/>
            <person name="Liu J."/>
            <person name="Li X."/>
            <person name="Wang L."/>
            <person name="Chen J."/>
        </authorList>
    </citation>
    <scope>NUCLEOTIDE SEQUENCE [LARGE SCALE GENOMIC DNA]</scope>
    <source>
        <strain evidence="3 4">WSH-002</strain>
    </source>
</reference>
<dbReference type="InterPro" id="IPR051910">
    <property type="entry name" value="ComF/GntX_DNA_util-trans"/>
</dbReference>
<dbReference type="Pfam" id="PF00156">
    <property type="entry name" value="Pribosyltran"/>
    <property type="match status" value="1"/>
</dbReference>
<dbReference type="PANTHER" id="PTHR47505">
    <property type="entry name" value="DNA UTILIZATION PROTEIN YHGH"/>
    <property type="match status" value="1"/>
</dbReference>
<evidence type="ECO:0000259" key="2">
    <source>
        <dbReference type="Pfam" id="PF00156"/>
    </source>
</evidence>
<keyword evidence="3" id="KW-0808">Transferase</keyword>
<dbReference type="AlphaFoldDB" id="A0A8D3WU42"/>
<gene>
    <name evidence="3" type="primary">comFC</name>
    <name evidence="3" type="ORF">BMWSH_0162</name>
</gene>
<accession>A0A8D3WU42</accession>
<dbReference type="PANTHER" id="PTHR47505:SF1">
    <property type="entry name" value="DNA UTILIZATION PROTEIN YHGH"/>
    <property type="match status" value="1"/>
</dbReference>
<dbReference type="SUPFAM" id="SSF53271">
    <property type="entry name" value="PRTase-like"/>
    <property type="match status" value="1"/>
</dbReference>
<protein>
    <submittedName>
        <fullName evidence="3">Phosphoribosyltransferase</fullName>
    </submittedName>
</protein>
<dbReference type="KEGG" id="bmh:BMWSH_0162"/>
<proteinExistence type="inferred from homology"/>
<sequence length="231" mass="26635">MMTICLICFEPLVSSFDWRSLLKPSSTDRICTVCLQRCSIISSSICRGCGRSLADLAPSHYELDTCMDCQKWNDASFFNRSLYTYNDFMQSIIERFKFQGDYEIIQAFKEQWYKFYKKECNPKAILVPIPLTDERLYERGFNQSLALAELLSDNIEIPLIRCSGTKQSKKNRRSRLTERLEFKVVDSSMVTNQEFLLIDDIYTTGATVRQAANCLQEAGARSVRSLTLIRA</sequence>
<comment type="similarity">
    <text evidence="1">Belongs to the ComF/GntX family.</text>
</comment>
<evidence type="ECO:0000256" key="1">
    <source>
        <dbReference type="ARBA" id="ARBA00008007"/>
    </source>
</evidence>